<dbReference type="EMBL" id="CABVLU010000002">
    <property type="protein sequence ID" value="VVT49961.1"/>
    <property type="molecule type" value="Genomic_DNA"/>
</dbReference>
<gene>
    <name evidence="2" type="ORF">SAPINGB_P002531</name>
</gene>
<feature type="transmembrane region" description="Helical" evidence="1">
    <location>
        <begin position="608"/>
        <end position="631"/>
    </location>
</feature>
<feature type="transmembrane region" description="Helical" evidence="1">
    <location>
        <begin position="357"/>
        <end position="381"/>
    </location>
</feature>
<accession>A0A5E8BGH5</accession>
<evidence type="ECO:0000256" key="1">
    <source>
        <dbReference type="SAM" id="Phobius"/>
    </source>
</evidence>
<keyword evidence="1" id="KW-0812">Transmembrane</keyword>
<reference evidence="2 3" key="1">
    <citation type="submission" date="2019-09" db="EMBL/GenBank/DDBJ databases">
        <authorList>
            <person name="Brejova B."/>
        </authorList>
    </citation>
    <scope>NUCLEOTIDE SEQUENCE [LARGE SCALE GENOMIC DNA]</scope>
</reference>
<keyword evidence="3" id="KW-1185">Reference proteome</keyword>
<feature type="transmembrane region" description="Helical" evidence="1">
    <location>
        <begin position="439"/>
        <end position="461"/>
    </location>
</feature>
<feature type="transmembrane region" description="Helical" evidence="1">
    <location>
        <begin position="579"/>
        <end position="596"/>
    </location>
</feature>
<keyword evidence="1" id="KW-0472">Membrane</keyword>
<protein>
    <recommendedName>
        <fullName evidence="4">Cas1p 10 TM acyl transferase domain-containing protein</fullName>
    </recommendedName>
</protein>
<feature type="transmembrane region" description="Helical" evidence="1">
    <location>
        <begin position="304"/>
        <end position="322"/>
    </location>
</feature>
<organism evidence="2 3">
    <name type="scientific">Magnusiomyces paraingens</name>
    <dbReference type="NCBI Taxonomy" id="2606893"/>
    <lineage>
        <taxon>Eukaryota</taxon>
        <taxon>Fungi</taxon>
        <taxon>Dikarya</taxon>
        <taxon>Ascomycota</taxon>
        <taxon>Saccharomycotina</taxon>
        <taxon>Dipodascomycetes</taxon>
        <taxon>Dipodascales</taxon>
        <taxon>Dipodascaceae</taxon>
        <taxon>Magnusiomyces</taxon>
    </lineage>
</organism>
<dbReference type="Proteomes" id="UP000398389">
    <property type="component" value="Unassembled WGS sequence"/>
</dbReference>
<feature type="transmembrane region" description="Helical" evidence="1">
    <location>
        <begin position="514"/>
        <end position="530"/>
    </location>
</feature>
<feature type="transmembrane region" description="Helical" evidence="1">
    <location>
        <begin position="767"/>
        <end position="791"/>
    </location>
</feature>
<evidence type="ECO:0000313" key="2">
    <source>
        <dbReference type="EMBL" id="VVT49961.1"/>
    </source>
</evidence>
<feature type="transmembrane region" description="Helical" evidence="1">
    <location>
        <begin position="473"/>
        <end position="494"/>
    </location>
</feature>
<dbReference type="GeneID" id="43581349"/>
<feature type="transmembrane region" description="Helical" evidence="1">
    <location>
        <begin position="328"/>
        <end position="345"/>
    </location>
</feature>
<proteinExistence type="predicted"/>
<name>A0A5E8BGH5_9ASCO</name>
<feature type="transmembrane region" description="Helical" evidence="1">
    <location>
        <begin position="542"/>
        <end position="559"/>
    </location>
</feature>
<evidence type="ECO:0000313" key="3">
    <source>
        <dbReference type="Proteomes" id="UP000398389"/>
    </source>
</evidence>
<evidence type="ECO:0008006" key="4">
    <source>
        <dbReference type="Google" id="ProtNLM"/>
    </source>
</evidence>
<dbReference type="OrthoDB" id="1932925at2759"/>
<dbReference type="AlphaFoldDB" id="A0A5E8BGH5"/>
<feature type="transmembrane region" description="Helical" evidence="1">
    <location>
        <begin position="668"/>
        <end position="688"/>
    </location>
</feature>
<sequence>MNDRGANPNGWQPDGCALKQYESYDSAKLGECFRPGDEIIFLGDSTSQQVYWGFFNVFHGLHRNDFPILQQTQTIVGNVTIRLLWDKHLNNKGFKLLSDIAANGINAASKKTALSLNTDPNYTPKTYLFMTSGIWYLKNHIPNYKENMEKVFTTIDNAVEGAFEKTYFWPPLIPHFEMMDYDHSASMNPKSMGYINSVVNSLFNYDPHKFTGGVRYRTHPDHKDEVSTHFVPVFDQLSSEDHPQQRDYVGVHYQEPAFTLEANILLNHICNAKITRAQDEIPGGGTCCVDYAHHHYRQSKASRIIAKIILAILAIGLLLLATRLAFKNVTIIFGTILIIAGYADLTNQTHLVSKVSILYNQIDFIVLLHLWVFFTVISWIYDKSMTMMMAPSVHFAGGNSLPTVEQQLIREWKGISASLFILIHYVGYDLLPKTMAGEIFSRILLATWTMLEVYSFAVDYIESGESYRDSLKVWIFSVAKVAVLPLVLAVVGVSKSYQGAVVGSMNYAKLPMELIFWYSFVYLVSPMTSWKQVGRWNLPVSAWTLIVVAAIVCRLFLYLGVKFFNSNQPGDLDFLFKDYWVVLAVVLFSRIRNVLFDINNNYTKQIPSIVYITAGIGLFSLVNLVAFTFYFDLPDQPSENHYQYPFSYLQMPKALELFNLRQNFYNPLLHFFLVISSNACYGLLRYWILINTNYRFSWWGSNSAQFTYEALELYPYVFLSAGGSVVLEYVWTGAHIAPQTQRSQNELPEGYKFPYLLWNIQGKLRKCLAFIISSSMFGLVSYTCGHVWAWGKDDKELDDKMPLPLPLQEQD</sequence>
<dbReference type="RefSeq" id="XP_031853140.1">
    <property type="nucleotide sequence ID" value="XM_031997249.1"/>
</dbReference>
<keyword evidence="1" id="KW-1133">Transmembrane helix</keyword>